<dbReference type="InterPro" id="IPR051464">
    <property type="entry name" value="Peptidase_M42_aminopept"/>
</dbReference>
<comment type="caution">
    <text evidence="6">The sequence shown here is derived from an EMBL/GenBank/DDBJ whole genome shotgun (WGS) entry which is preliminary data.</text>
</comment>
<dbReference type="SUPFAM" id="SSF53187">
    <property type="entry name" value="Zn-dependent exopeptidases"/>
    <property type="match status" value="1"/>
</dbReference>
<protein>
    <recommendedName>
        <fullName evidence="7">Peptidase M42 family protein</fullName>
    </recommendedName>
</protein>
<dbReference type="InterPro" id="IPR023367">
    <property type="entry name" value="Peptidase_M42_dom2"/>
</dbReference>
<reference evidence="6" key="1">
    <citation type="journal article" date="2015" name="Nature">
        <title>Complex archaea that bridge the gap between prokaryotes and eukaryotes.</title>
        <authorList>
            <person name="Spang A."/>
            <person name="Saw J.H."/>
            <person name="Jorgensen S.L."/>
            <person name="Zaremba-Niedzwiedzka K."/>
            <person name="Martijn J."/>
            <person name="Lind A.E."/>
            <person name="van Eijk R."/>
            <person name="Schleper C."/>
            <person name="Guy L."/>
            <person name="Ettema T.J."/>
        </authorList>
    </citation>
    <scope>NUCLEOTIDE SEQUENCE</scope>
</reference>
<evidence type="ECO:0000256" key="1">
    <source>
        <dbReference type="ARBA" id="ARBA00006272"/>
    </source>
</evidence>
<comment type="similarity">
    <text evidence="1">Belongs to the peptidase M42 family.</text>
</comment>
<evidence type="ECO:0000256" key="5">
    <source>
        <dbReference type="ARBA" id="ARBA00022801"/>
    </source>
</evidence>
<dbReference type="Pfam" id="PF05343">
    <property type="entry name" value="Peptidase_M42"/>
    <property type="match status" value="1"/>
</dbReference>
<dbReference type="GO" id="GO:0004177">
    <property type="term" value="F:aminopeptidase activity"/>
    <property type="evidence" value="ECO:0007669"/>
    <property type="project" value="UniProtKB-KW"/>
</dbReference>
<keyword evidence="5" id="KW-0378">Hydrolase</keyword>
<name>A0A0F9EXE3_9ZZZZ</name>
<dbReference type="PIRSF" id="PIRSF001123">
    <property type="entry name" value="PepA_GA"/>
    <property type="match status" value="1"/>
</dbReference>
<dbReference type="GO" id="GO:0006508">
    <property type="term" value="P:proteolysis"/>
    <property type="evidence" value="ECO:0007669"/>
    <property type="project" value="UniProtKB-KW"/>
</dbReference>
<evidence type="ECO:0000313" key="6">
    <source>
        <dbReference type="EMBL" id="KKL70916.1"/>
    </source>
</evidence>
<dbReference type="PANTHER" id="PTHR32481:SF7">
    <property type="entry name" value="AMINOPEPTIDASE YHFE-RELATED"/>
    <property type="match status" value="1"/>
</dbReference>
<dbReference type="Gene3D" id="3.40.630.10">
    <property type="entry name" value="Zn peptidases"/>
    <property type="match status" value="1"/>
</dbReference>
<dbReference type="InterPro" id="IPR008007">
    <property type="entry name" value="Peptidase_M42"/>
</dbReference>
<evidence type="ECO:0000256" key="4">
    <source>
        <dbReference type="ARBA" id="ARBA00022723"/>
    </source>
</evidence>
<keyword evidence="2" id="KW-0031">Aminopeptidase</keyword>
<accession>A0A0F9EXE3</accession>
<evidence type="ECO:0008006" key="7">
    <source>
        <dbReference type="Google" id="ProtNLM"/>
    </source>
</evidence>
<organism evidence="6">
    <name type="scientific">marine sediment metagenome</name>
    <dbReference type="NCBI Taxonomy" id="412755"/>
    <lineage>
        <taxon>unclassified sequences</taxon>
        <taxon>metagenomes</taxon>
        <taxon>ecological metagenomes</taxon>
    </lineage>
</organism>
<dbReference type="GO" id="GO:0046872">
    <property type="term" value="F:metal ion binding"/>
    <property type="evidence" value="ECO:0007669"/>
    <property type="project" value="UniProtKB-KW"/>
</dbReference>
<dbReference type="Gene3D" id="2.40.30.40">
    <property type="entry name" value="Peptidase M42, domain 2"/>
    <property type="match status" value="1"/>
</dbReference>
<evidence type="ECO:0000256" key="2">
    <source>
        <dbReference type="ARBA" id="ARBA00022438"/>
    </source>
</evidence>
<sequence length="349" mass="39277">MKNKKIKLLKDLISIPSPSGFEGNIAEFIRKELLQYLPKTRVKIDEYKNVIAIIKGTSDKKIMIDAHSDTIGFVVTNVDRSGLISLQYIGGGDIQILPARYLNILTSTKKLNAIIGRKHAHLNENEDDIKIEHIKDVFIDIGIRGRKQVLRKIKIGDPVVYKPYFEELEQDKKLGQYIAGYGIDNKSGCFVLMETIREIIKSKKKPIPTLIFTFSTQEEIGKAKVRQLIKKYKPDLFIGTDVTFATDCSDSEDDEIEREVGRCELGKGCVLYKGVGISKETVKLLISIAQKHKIKLQYQASKGDIGYNSDIATDYISKAVIVGIPLRNMHSITEAISTKDLNYGIRLLT</sequence>
<dbReference type="EMBL" id="LAZR01025750">
    <property type="protein sequence ID" value="KKL70916.1"/>
    <property type="molecule type" value="Genomic_DNA"/>
</dbReference>
<gene>
    <name evidence="6" type="ORF">LCGC14_2100090</name>
</gene>
<feature type="non-terminal residue" evidence="6">
    <location>
        <position position="349"/>
    </location>
</feature>
<keyword evidence="4" id="KW-0479">Metal-binding</keyword>
<proteinExistence type="inferred from homology"/>
<keyword evidence="3" id="KW-0645">Protease</keyword>
<dbReference type="PANTHER" id="PTHR32481">
    <property type="entry name" value="AMINOPEPTIDASE"/>
    <property type="match status" value="1"/>
</dbReference>
<dbReference type="AlphaFoldDB" id="A0A0F9EXE3"/>
<dbReference type="SUPFAM" id="SSF101821">
    <property type="entry name" value="Aminopeptidase/glucanase lid domain"/>
    <property type="match status" value="1"/>
</dbReference>
<evidence type="ECO:0000256" key="3">
    <source>
        <dbReference type="ARBA" id="ARBA00022670"/>
    </source>
</evidence>